<dbReference type="PANTHER" id="PTHR30288">
    <property type="entry name" value="FLAGELLAR CAP/ASSEMBLY PROTEIN FLID"/>
    <property type="match status" value="1"/>
</dbReference>
<protein>
    <recommendedName>
        <fullName evidence="5">Flagellar hook-associated protein 2</fullName>
        <shortName evidence="5">HAP2</shortName>
    </recommendedName>
    <alternativeName>
        <fullName evidence="5">Flagellar cap protein</fullName>
    </alternativeName>
</protein>
<dbReference type="GO" id="GO:0009424">
    <property type="term" value="C:bacterial-type flagellum hook"/>
    <property type="evidence" value="ECO:0007669"/>
    <property type="project" value="UniProtKB-UniRule"/>
</dbReference>
<name>A0A2Z3H1C3_9BACT</name>
<evidence type="ECO:0000256" key="5">
    <source>
        <dbReference type="RuleBase" id="RU362066"/>
    </source>
</evidence>
<keyword evidence="5" id="KW-0964">Secreted</keyword>
<evidence type="ECO:0000259" key="6">
    <source>
        <dbReference type="Pfam" id="PF02465"/>
    </source>
</evidence>
<dbReference type="KEGG" id="gog:C1280_10335"/>
<dbReference type="InterPro" id="IPR003481">
    <property type="entry name" value="FliD_N"/>
</dbReference>
<comment type="subcellular location">
    <subcellularLocation>
        <location evidence="5">Secreted</location>
    </subcellularLocation>
    <subcellularLocation>
        <location evidence="5">Bacterial flagellum</location>
    </subcellularLocation>
</comment>
<comment type="function">
    <text evidence="5">Required for morphogenesis and for the elongation of the flagellar filament by facilitating polymerization of the flagellin monomers at the tip of growing filament. Forms a capping structure, which prevents flagellin subunits (transported through the central channel of the flagellum) from leaking out without polymerization at the distal end.</text>
</comment>
<dbReference type="InterPro" id="IPR040026">
    <property type="entry name" value="FliD"/>
</dbReference>
<evidence type="ECO:0000259" key="7">
    <source>
        <dbReference type="Pfam" id="PF07195"/>
    </source>
</evidence>
<comment type="subunit">
    <text evidence="2 5">Homopentamer.</text>
</comment>
<dbReference type="AlphaFoldDB" id="A0A2Z3H1C3"/>
<dbReference type="Pfam" id="PF02465">
    <property type="entry name" value="FliD_N"/>
    <property type="match status" value="1"/>
</dbReference>
<dbReference type="PANTHER" id="PTHR30288:SF0">
    <property type="entry name" value="FLAGELLAR HOOK-ASSOCIATED PROTEIN 2"/>
    <property type="match status" value="1"/>
</dbReference>
<keyword evidence="4 5" id="KW-0975">Bacterial flagellum</keyword>
<dbReference type="GO" id="GO:0007155">
    <property type="term" value="P:cell adhesion"/>
    <property type="evidence" value="ECO:0007669"/>
    <property type="project" value="InterPro"/>
</dbReference>
<sequence length="666" mass="66310">MAVSGVSTSGLNFTGLATGIDTQKVIDGLNKINQQRIDRLNSQKTALTTKQTAFVTLQAQLFDLQSKTNALARSAGSAFDGRTATSSDSTAATAVAGTAAVPGTYTVNVVKLARGAQVASAGFADPNTALKTGTLKITVGSGTTTTVTVGSQNNTLQGVADSINAAGGDVRATVVTDSGTSEAKLLVTSSKTGAANAISVDASGLTGGSGQDLFTGGVPTVLQAAQDAQVTVGGGALSVSSPTNQINNVIAGVSLNLLKEGQTVTVSVAADTSGAVKAVQDFVTSYNAVKDLIASQTQYNSETQTAGTLLGNRDVTALSDALASALTDAVPGLTGSTNRLSVAGLSFNDSGKLVFDSSKLTSALNDPSGTAAAGFKKLFGLSGSTSNADITFLAGGTKTQSTAGKSVQVNVTAAATQAVVVASATPGSVALIPANPTLQFKLNSLLSSSVSLPAGPYNSTGELLAAVQKAINSAQSSSDNYVTVGLDGGGKVQISTQKYGSGANIAITGGSAEVLAALGFNGAESSVGTNVAGNFVVNGTTETAIGSGQILTGASGNATTAGLQLTSKLTAPGTGTVTVTQGVASRLSQVLNSYLDPVAGRFKAITDTYNQQTANIDKTIVKQQAVLDDKTAQLQKQFAAMETAVNNLKGLQTQLASLATSTNSNN</sequence>
<evidence type="ECO:0000256" key="1">
    <source>
        <dbReference type="ARBA" id="ARBA00009764"/>
    </source>
</evidence>
<proteinExistence type="inferred from homology"/>
<dbReference type="Pfam" id="PF07195">
    <property type="entry name" value="FliD_C"/>
    <property type="match status" value="1"/>
</dbReference>
<reference evidence="8 9" key="1">
    <citation type="submission" date="2018-01" db="EMBL/GenBank/DDBJ databases">
        <title>G. obscuriglobus.</title>
        <authorList>
            <person name="Franke J."/>
            <person name="Blomberg W."/>
            <person name="Selmecki A."/>
        </authorList>
    </citation>
    <scope>NUCLEOTIDE SEQUENCE [LARGE SCALE GENOMIC DNA]</scope>
    <source>
        <strain evidence="8 9">DSM 5831</strain>
    </source>
</reference>
<keyword evidence="3" id="KW-0175">Coiled coil</keyword>
<dbReference type="OrthoDB" id="223089at2"/>
<feature type="domain" description="Flagellar hook-associated protein 2 C-terminal" evidence="7">
    <location>
        <begin position="225"/>
        <end position="649"/>
    </location>
</feature>
<accession>A0A2Z3H1C3</accession>
<dbReference type="RefSeq" id="WP_010050843.1">
    <property type="nucleotide sequence ID" value="NZ_CP025958.1"/>
</dbReference>
<feature type="domain" description="Flagellar hook-associated protein 2 N-terminal" evidence="6">
    <location>
        <begin position="18"/>
        <end position="115"/>
    </location>
</feature>
<dbReference type="EMBL" id="CP025958">
    <property type="protein sequence ID" value="AWM37366.1"/>
    <property type="molecule type" value="Genomic_DNA"/>
</dbReference>
<comment type="similarity">
    <text evidence="1 5">Belongs to the FliD family.</text>
</comment>
<dbReference type="InterPro" id="IPR010809">
    <property type="entry name" value="FliD_C"/>
</dbReference>
<keyword evidence="9" id="KW-1185">Reference proteome</keyword>
<evidence type="ECO:0000313" key="9">
    <source>
        <dbReference type="Proteomes" id="UP000245802"/>
    </source>
</evidence>
<organism evidence="8 9">
    <name type="scientific">Gemmata obscuriglobus</name>
    <dbReference type="NCBI Taxonomy" id="114"/>
    <lineage>
        <taxon>Bacteria</taxon>
        <taxon>Pseudomonadati</taxon>
        <taxon>Planctomycetota</taxon>
        <taxon>Planctomycetia</taxon>
        <taxon>Gemmatales</taxon>
        <taxon>Gemmataceae</taxon>
        <taxon>Gemmata</taxon>
    </lineage>
</organism>
<dbReference type="GO" id="GO:0071973">
    <property type="term" value="P:bacterial-type flagellum-dependent cell motility"/>
    <property type="evidence" value="ECO:0007669"/>
    <property type="project" value="TreeGrafter"/>
</dbReference>
<evidence type="ECO:0000256" key="2">
    <source>
        <dbReference type="ARBA" id="ARBA00011255"/>
    </source>
</evidence>
<dbReference type="Proteomes" id="UP000245802">
    <property type="component" value="Chromosome"/>
</dbReference>
<gene>
    <name evidence="8" type="ORF">C1280_10335</name>
</gene>
<dbReference type="GO" id="GO:0009421">
    <property type="term" value="C:bacterial-type flagellum filament cap"/>
    <property type="evidence" value="ECO:0007669"/>
    <property type="project" value="InterPro"/>
</dbReference>
<evidence type="ECO:0000256" key="4">
    <source>
        <dbReference type="ARBA" id="ARBA00023143"/>
    </source>
</evidence>
<evidence type="ECO:0000256" key="3">
    <source>
        <dbReference type="ARBA" id="ARBA00023054"/>
    </source>
</evidence>
<dbReference type="GO" id="GO:0005576">
    <property type="term" value="C:extracellular region"/>
    <property type="evidence" value="ECO:0007669"/>
    <property type="project" value="UniProtKB-SubCell"/>
</dbReference>
<evidence type="ECO:0000313" key="8">
    <source>
        <dbReference type="EMBL" id="AWM37366.1"/>
    </source>
</evidence>